<proteinExistence type="predicted"/>
<keyword evidence="3" id="KW-0592">Phosphate transport</keyword>
<dbReference type="NCBIfam" id="TIGR00887">
    <property type="entry name" value="2A0109"/>
    <property type="match status" value="1"/>
</dbReference>
<name>A0A4Y7QER5_9AGAM</name>
<dbReference type="PROSITE" id="PS00216">
    <property type="entry name" value="SUGAR_TRANSPORT_1"/>
    <property type="match status" value="1"/>
</dbReference>
<keyword evidence="4 7" id="KW-0812">Transmembrane</keyword>
<evidence type="ECO:0000313" key="10">
    <source>
        <dbReference type="Proteomes" id="UP000294933"/>
    </source>
</evidence>
<dbReference type="InterPro" id="IPR004738">
    <property type="entry name" value="Phos_permease"/>
</dbReference>
<keyword evidence="2" id="KW-0813">Transport</keyword>
<evidence type="ECO:0000256" key="5">
    <source>
        <dbReference type="ARBA" id="ARBA00022989"/>
    </source>
</evidence>
<evidence type="ECO:0000259" key="8">
    <source>
        <dbReference type="PROSITE" id="PS50850"/>
    </source>
</evidence>
<feature type="transmembrane region" description="Helical" evidence="7">
    <location>
        <begin position="116"/>
        <end position="133"/>
    </location>
</feature>
<dbReference type="InterPro" id="IPR005828">
    <property type="entry name" value="MFS_sugar_transport-like"/>
</dbReference>
<dbReference type="GO" id="GO:0016020">
    <property type="term" value="C:membrane"/>
    <property type="evidence" value="ECO:0007669"/>
    <property type="project" value="UniProtKB-SubCell"/>
</dbReference>
<dbReference type="OrthoDB" id="433512at2759"/>
<feature type="transmembrane region" description="Helical" evidence="7">
    <location>
        <begin position="487"/>
        <end position="509"/>
    </location>
</feature>
<feature type="transmembrane region" description="Helical" evidence="7">
    <location>
        <begin position="180"/>
        <end position="203"/>
    </location>
</feature>
<evidence type="ECO:0000256" key="4">
    <source>
        <dbReference type="ARBA" id="ARBA00022692"/>
    </source>
</evidence>
<keyword evidence="6 7" id="KW-0472">Membrane</keyword>
<dbReference type="Gene3D" id="1.20.1250.20">
    <property type="entry name" value="MFS general substrate transporter like domains"/>
    <property type="match status" value="1"/>
</dbReference>
<feature type="transmembrane region" description="Helical" evidence="7">
    <location>
        <begin position="358"/>
        <end position="377"/>
    </location>
</feature>
<dbReference type="EMBL" id="ML170163">
    <property type="protein sequence ID" value="TDL25582.1"/>
    <property type="molecule type" value="Genomic_DNA"/>
</dbReference>
<dbReference type="InterPro" id="IPR036259">
    <property type="entry name" value="MFS_trans_sf"/>
</dbReference>
<dbReference type="GO" id="GO:0006817">
    <property type="term" value="P:phosphate ion transport"/>
    <property type="evidence" value="ECO:0007669"/>
    <property type="project" value="UniProtKB-KW"/>
</dbReference>
<feature type="transmembrane region" description="Helical" evidence="7">
    <location>
        <begin position="389"/>
        <end position="411"/>
    </location>
</feature>
<feature type="transmembrane region" description="Helical" evidence="7">
    <location>
        <begin position="223"/>
        <end position="244"/>
    </location>
</feature>
<dbReference type="CDD" id="cd17364">
    <property type="entry name" value="MFS_PhT"/>
    <property type="match status" value="1"/>
</dbReference>
<dbReference type="STRING" id="50990.A0A4Y7QER5"/>
<comment type="subcellular location">
    <subcellularLocation>
        <location evidence="1">Membrane</location>
        <topology evidence="1">Multi-pass membrane protein</topology>
    </subcellularLocation>
</comment>
<feature type="domain" description="Major facilitator superfamily (MFS) profile" evidence="8">
    <location>
        <begin position="46"/>
        <end position="513"/>
    </location>
</feature>
<dbReference type="Pfam" id="PF00083">
    <property type="entry name" value="Sugar_tr"/>
    <property type="match status" value="1"/>
</dbReference>
<evidence type="ECO:0000313" key="9">
    <source>
        <dbReference type="EMBL" id="TDL25582.1"/>
    </source>
</evidence>
<evidence type="ECO:0000256" key="7">
    <source>
        <dbReference type="SAM" id="Phobius"/>
    </source>
</evidence>
<reference evidence="9 10" key="1">
    <citation type="submission" date="2018-06" db="EMBL/GenBank/DDBJ databases">
        <title>A transcriptomic atlas of mushroom development highlights an independent origin of complex multicellularity.</title>
        <authorList>
            <consortium name="DOE Joint Genome Institute"/>
            <person name="Krizsan K."/>
            <person name="Almasi E."/>
            <person name="Merenyi Z."/>
            <person name="Sahu N."/>
            <person name="Viragh M."/>
            <person name="Koszo T."/>
            <person name="Mondo S."/>
            <person name="Kiss B."/>
            <person name="Balint B."/>
            <person name="Kues U."/>
            <person name="Barry K."/>
            <person name="Hegedus J.C."/>
            <person name="Henrissat B."/>
            <person name="Johnson J."/>
            <person name="Lipzen A."/>
            <person name="Ohm R."/>
            <person name="Nagy I."/>
            <person name="Pangilinan J."/>
            <person name="Yan J."/>
            <person name="Xiong Y."/>
            <person name="Grigoriev I.V."/>
            <person name="Hibbett D.S."/>
            <person name="Nagy L.G."/>
        </authorList>
    </citation>
    <scope>NUCLEOTIDE SEQUENCE [LARGE SCALE GENOMIC DNA]</scope>
    <source>
        <strain evidence="9 10">SZMC22713</strain>
    </source>
</reference>
<dbReference type="PROSITE" id="PS50850">
    <property type="entry name" value="MFS"/>
    <property type="match status" value="1"/>
</dbReference>
<dbReference type="SUPFAM" id="SSF103473">
    <property type="entry name" value="MFS general substrate transporter"/>
    <property type="match status" value="1"/>
</dbReference>
<evidence type="ECO:0000256" key="3">
    <source>
        <dbReference type="ARBA" id="ARBA00022592"/>
    </source>
</evidence>
<dbReference type="VEuPathDB" id="FungiDB:BD410DRAFT_784605"/>
<sequence length="551" mass="60141">MDNHAEKSSLESDPKGNNVAYTLDQRRRAALAEIDNAKFSWFHVKVCLVAGAGFFTDAYDIFAINIASTMLGYVYGAGGALSANQDLGIKVATPVGTLVGQLLFGWLADVVGRKRMYGIELMIIIIGCFAQALSGRAHAVSIIAVLIVWRFIMGVGIGGDYPLSAVISSEFATTRTRGRLMTAVFAAQGWGNFTAALVAFIIVAAYKNKILHDDPTILFHVDFMWRILIGLGCVPGAVALYFRLTIPETPRFTMDIERNVQQATTDVDNFLTSGTFVVDPDAVVQRAQAPKASTRDFFAHFGKWENGKVLLGCAWSWFALDIAFYGLGLNSSIVLQTIGFGTPLTKGTQKVYDNLKNICVGNIILSVGGLIPGYYASFLFIDSWGRKPIQLMGFIMLTILFVIMGFGYDVLTKTASAKKAFVFLYCLANFFQNFGPNTTTFVVPGEVFPTRYRSTAHGISAASGKLGAVVAQVGFQRLRNIGGKDKFLKHILEIFAFFMLTGIFSTLLIPETKGRTLEELSNEKQEGFIQGVAAPVEVQDGLVVSRKRGQQ</sequence>
<evidence type="ECO:0000256" key="6">
    <source>
        <dbReference type="ARBA" id="ARBA00023136"/>
    </source>
</evidence>
<dbReference type="AlphaFoldDB" id="A0A4Y7QER5"/>
<accession>A0A4Y7QER5</accession>
<dbReference type="InterPro" id="IPR020846">
    <property type="entry name" value="MFS_dom"/>
</dbReference>
<keyword evidence="5 7" id="KW-1133">Transmembrane helix</keyword>
<organism evidence="9 10">
    <name type="scientific">Rickenella mellea</name>
    <dbReference type="NCBI Taxonomy" id="50990"/>
    <lineage>
        <taxon>Eukaryota</taxon>
        <taxon>Fungi</taxon>
        <taxon>Dikarya</taxon>
        <taxon>Basidiomycota</taxon>
        <taxon>Agaricomycotina</taxon>
        <taxon>Agaricomycetes</taxon>
        <taxon>Hymenochaetales</taxon>
        <taxon>Rickenellaceae</taxon>
        <taxon>Rickenella</taxon>
    </lineage>
</organism>
<evidence type="ECO:0000256" key="2">
    <source>
        <dbReference type="ARBA" id="ARBA00022448"/>
    </source>
</evidence>
<dbReference type="Proteomes" id="UP000294933">
    <property type="component" value="Unassembled WGS sequence"/>
</dbReference>
<protein>
    <submittedName>
        <fullName evidence="9">Phosphate permease</fullName>
    </submittedName>
</protein>
<keyword evidence="10" id="KW-1185">Reference proteome</keyword>
<dbReference type="PANTHER" id="PTHR24064">
    <property type="entry name" value="SOLUTE CARRIER FAMILY 22 MEMBER"/>
    <property type="match status" value="1"/>
</dbReference>
<dbReference type="InterPro" id="IPR005829">
    <property type="entry name" value="Sugar_transporter_CS"/>
</dbReference>
<feature type="transmembrane region" description="Helical" evidence="7">
    <location>
        <begin position="139"/>
        <end position="159"/>
    </location>
</feature>
<dbReference type="PROSITE" id="PS00217">
    <property type="entry name" value="SUGAR_TRANSPORT_2"/>
    <property type="match status" value="1"/>
</dbReference>
<evidence type="ECO:0000256" key="1">
    <source>
        <dbReference type="ARBA" id="ARBA00004141"/>
    </source>
</evidence>
<gene>
    <name evidence="9" type="ORF">BD410DRAFT_784605</name>
</gene>
<dbReference type="GO" id="GO:0005315">
    <property type="term" value="F:phosphate transmembrane transporter activity"/>
    <property type="evidence" value="ECO:0007669"/>
    <property type="project" value="InterPro"/>
</dbReference>